<dbReference type="PIRSF" id="PIRSF019345">
    <property type="entry name" value="ScpB"/>
    <property type="match status" value="1"/>
</dbReference>
<dbReference type="Gene3D" id="1.10.10.10">
    <property type="entry name" value="Winged helix-like DNA-binding domain superfamily/Winged helix DNA-binding domain"/>
    <property type="match status" value="2"/>
</dbReference>
<dbReference type="SUPFAM" id="SSF46785">
    <property type="entry name" value="Winged helix' DNA-binding domain"/>
    <property type="match status" value="2"/>
</dbReference>
<proteinExistence type="inferred from homology"/>
<gene>
    <name evidence="5 6" type="primary">scpB</name>
    <name evidence="6" type="ORF">H9659_01550</name>
</gene>
<evidence type="ECO:0000256" key="1">
    <source>
        <dbReference type="ARBA" id="ARBA00022490"/>
    </source>
</evidence>
<accession>A0ABR8PFS5</accession>
<comment type="subcellular location">
    <subcellularLocation>
        <location evidence="5">Cytoplasm</location>
    </subcellularLocation>
    <text evidence="5">Associated with two foci at the outer edges of the nucleoid region in young cells, and at four foci within both cell halves in older cells.</text>
</comment>
<dbReference type="NCBIfam" id="TIGR00281">
    <property type="entry name" value="SMC-Scp complex subunit ScpB"/>
    <property type="match status" value="1"/>
</dbReference>
<keyword evidence="7" id="KW-1185">Reference proteome</keyword>
<dbReference type="InterPro" id="IPR005234">
    <property type="entry name" value="ScpB_csome_segregation"/>
</dbReference>
<protein>
    <recommendedName>
        <fullName evidence="5">Segregation and condensation protein B</fullName>
    </recommendedName>
</protein>
<evidence type="ECO:0000313" key="7">
    <source>
        <dbReference type="Proteomes" id="UP000659496"/>
    </source>
</evidence>
<dbReference type="Pfam" id="PF04079">
    <property type="entry name" value="SMC_ScpB"/>
    <property type="match status" value="1"/>
</dbReference>
<comment type="similarity">
    <text evidence="5">Belongs to the ScpB family.</text>
</comment>
<dbReference type="EMBL" id="JACSQY010000001">
    <property type="protein sequence ID" value="MBD7907016.1"/>
    <property type="molecule type" value="Genomic_DNA"/>
</dbReference>
<evidence type="ECO:0000256" key="2">
    <source>
        <dbReference type="ARBA" id="ARBA00022618"/>
    </source>
</evidence>
<dbReference type="PANTHER" id="PTHR34298:SF2">
    <property type="entry name" value="SEGREGATION AND CONDENSATION PROTEIN B"/>
    <property type="match status" value="1"/>
</dbReference>
<comment type="caution">
    <text evidence="6">The sequence shown here is derived from an EMBL/GenBank/DDBJ whole genome shotgun (WGS) entry which is preliminary data.</text>
</comment>
<keyword evidence="3 5" id="KW-0159">Chromosome partition</keyword>
<evidence type="ECO:0000313" key="6">
    <source>
        <dbReference type="EMBL" id="MBD7907016.1"/>
    </source>
</evidence>
<comment type="subunit">
    <text evidence="5">Homodimer. Homodimerization may be required to stabilize the binding of ScpA to the Smc head domains. Component of a cohesin-like complex composed of ScpA, ScpB and the Smc homodimer, in which ScpA and ScpB bind to the head domain of Smc. The presence of the three proteins is required for the association of the complex with DNA.</text>
</comment>
<dbReference type="PANTHER" id="PTHR34298">
    <property type="entry name" value="SEGREGATION AND CONDENSATION PROTEIN B"/>
    <property type="match status" value="1"/>
</dbReference>
<comment type="function">
    <text evidence="5">Participates in chromosomal partition during cell division. May act via the formation of a condensin-like complex containing Smc and ScpA that pull DNA away from mid-cell into both cell halves.</text>
</comment>
<dbReference type="RefSeq" id="WP_191688142.1">
    <property type="nucleotide sequence ID" value="NZ_JACSQY010000001.1"/>
</dbReference>
<evidence type="ECO:0000256" key="4">
    <source>
        <dbReference type="ARBA" id="ARBA00023306"/>
    </source>
</evidence>
<keyword evidence="4 5" id="KW-0131">Cell cycle</keyword>
<keyword evidence="2 5" id="KW-0132">Cell division</keyword>
<name>A0ABR8PFS5_9BACL</name>
<reference evidence="6 7" key="1">
    <citation type="submission" date="2020-08" db="EMBL/GenBank/DDBJ databases">
        <title>A Genomic Blueprint of the Chicken Gut Microbiome.</title>
        <authorList>
            <person name="Gilroy R."/>
            <person name="Ravi A."/>
            <person name="Getino M."/>
            <person name="Pursley I."/>
            <person name="Horton D.L."/>
            <person name="Alikhan N.-F."/>
            <person name="Baker D."/>
            <person name="Gharbi K."/>
            <person name="Hall N."/>
            <person name="Watson M."/>
            <person name="Adriaenssens E.M."/>
            <person name="Foster-Nyarko E."/>
            <person name="Jarju S."/>
            <person name="Secka A."/>
            <person name="Antonio M."/>
            <person name="Oren A."/>
            <person name="Chaudhuri R."/>
            <person name="La Ragione R.M."/>
            <person name="Hildebrand F."/>
            <person name="Pallen M.J."/>
        </authorList>
    </citation>
    <scope>NUCLEOTIDE SEQUENCE [LARGE SCALE GENOMIC DNA]</scope>
    <source>
        <strain evidence="6 7">Sa3CUA8</strain>
    </source>
</reference>
<sequence>MIEHVKLAATIESLLFVAGEEGLSLKQLAALTVSTEGEVTDALEQLLQGYEERNTSGITLRQYGGVFQLVTKADHAEDIKRLFENPPSKMMTQAALEVLAIIAYKQPVTRIEVDDVRGVKSERAIQTLASKGFIMEKGRLEASGRPILYATTSYFLDRFGLNSLEDLPPLLQETEDDEDTDLFLTKFQDILEAQEEGGNSV</sequence>
<dbReference type="InterPro" id="IPR036390">
    <property type="entry name" value="WH_DNA-bd_sf"/>
</dbReference>
<dbReference type="InterPro" id="IPR036388">
    <property type="entry name" value="WH-like_DNA-bd_sf"/>
</dbReference>
<dbReference type="Proteomes" id="UP000659496">
    <property type="component" value="Unassembled WGS sequence"/>
</dbReference>
<evidence type="ECO:0000256" key="5">
    <source>
        <dbReference type="HAMAP-Rule" id="MF_01804"/>
    </source>
</evidence>
<evidence type="ECO:0000256" key="3">
    <source>
        <dbReference type="ARBA" id="ARBA00022829"/>
    </source>
</evidence>
<dbReference type="HAMAP" id="MF_01804">
    <property type="entry name" value="ScpB"/>
    <property type="match status" value="1"/>
</dbReference>
<organism evidence="6 7">
    <name type="scientific">Sporosarcina gallistercoris</name>
    <dbReference type="NCBI Taxonomy" id="2762245"/>
    <lineage>
        <taxon>Bacteria</taxon>
        <taxon>Bacillati</taxon>
        <taxon>Bacillota</taxon>
        <taxon>Bacilli</taxon>
        <taxon>Bacillales</taxon>
        <taxon>Caryophanaceae</taxon>
        <taxon>Sporosarcina</taxon>
    </lineage>
</organism>
<keyword evidence="1 5" id="KW-0963">Cytoplasm</keyword>